<proteinExistence type="inferred from homology"/>
<feature type="transmembrane region" description="Helical" evidence="8">
    <location>
        <begin position="29"/>
        <end position="49"/>
    </location>
</feature>
<gene>
    <name evidence="10" type="ORF">DSM04_103340</name>
</gene>
<dbReference type="FunFam" id="1.10.3430.10:FF:000008">
    <property type="entry name" value="Ammonium transporter"/>
    <property type="match status" value="1"/>
</dbReference>
<dbReference type="InterPro" id="IPR029020">
    <property type="entry name" value="Ammonium/urea_transptr"/>
</dbReference>
<accession>A0A4Q0NUR0</accession>
<keyword evidence="5 8" id="KW-1133">Transmembrane helix</keyword>
<dbReference type="InterPro" id="IPR002229">
    <property type="entry name" value="RhesusRHD"/>
</dbReference>
<keyword evidence="7 8" id="KW-0924">Ammonia transport</keyword>
<dbReference type="Pfam" id="PF00909">
    <property type="entry name" value="Ammonium_transp"/>
    <property type="match status" value="1"/>
</dbReference>
<keyword evidence="3 8" id="KW-0813">Transport</keyword>
<sequence length="430" mass="45543">MNFMAYMLLQEPADAVQTAVDAINADLGILWIIIAAILVFFMQAGFTLVETGFTSAKNAGNIIMKNIMDLAIGSLMFWVVGYSIMYGGESILGGFMRNPAELAFFNQDDWHNLFFQTVFCATAATIVSGAVAGRFKFSSYLIISVVLTTFIYPVSGSWLWPFDDQAWLNNLGFIDFAGSTIVHAVGGFAALVAAKLVGPRIGKYGPNGEVNVIRGHNLLLGALGVFILWLGWFGFNGGSQLAFGGENSIAVGKVIINTNIAAAIGAVTALFLTWMRYGKPDISMTLNGALAGLVGITAGCGNVDAFGALAIGFICGIVVVLSIEFIDKKLKIDDPVGAVSVHGVCGFLGTVLVGVFATEGGVLYGGGFGQLGVQFLGSISMIGWAVLASFIVLFIVKKTIGLRVSEKEEIEGLDVHEHGTAAYYNGEDEE</sequence>
<dbReference type="InterPro" id="IPR024041">
    <property type="entry name" value="NH4_transpt_AmtB-like_dom"/>
</dbReference>
<feature type="transmembrane region" description="Helical" evidence="8">
    <location>
        <begin position="218"/>
        <end position="235"/>
    </location>
</feature>
<keyword evidence="6 8" id="KW-0472">Membrane</keyword>
<dbReference type="PANTHER" id="PTHR11730">
    <property type="entry name" value="AMMONIUM TRANSPORTER"/>
    <property type="match status" value="1"/>
</dbReference>
<dbReference type="SUPFAM" id="SSF111352">
    <property type="entry name" value="Ammonium transporter"/>
    <property type="match status" value="1"/>
</dbReference>
<evidence type="ECO:0000313" key="10">
    <source>
        <dbReference type="EMBL" id="RXG15451.1"/>
    </source>
</evidence>
<name>A0A4Q0NUR0_9FLAO</name>
<feature type="transmembrane region" description="Helical" evidence="8">
    <location>
        <begin position="305"/>
        <end position="326"/>
    </location>
</feature>
<keyword evidence="11" id="KW-1185">Reference proteome</keyword>
<feature type="transmembrane region" description="Helical" evidence="8">
    <location>
        <begin position="113"/>
        <end position="133"/>
    </location>
</feature>
<feature type="transmembrane region" description="Helical" evidence="8">
    <location>
        <begin position="282"/>
        <end position="299"/>
    </location>
</feature>
<comment type="caution">
    <text evidence="10">The sequence shown here is derived from an EMBL/GenBank/DDBJ whole genome shotgun (WGS) entry which is preliminary data.</text>
</comment>
<protein>
    <recommendedName>
        <fullName evidence="8">Ammonium transporter</fullName>
    </recommendedName>
</protein>
<evidence type="ECO:0000259" key="9">
    <source>
        <dbReference type="Pfam" id="PF00909"/>
    </source>
</evidence>
<evidence type="ECO:0000256" key="5">
    <source>
        <dbReference type="ARBA" id="ARBA00022989"/>
    </source>
</evidence>
<dbReference type="PRINTS" id="PR00342">
    <property type="entry name" value="RHESUSRHD"/>
</dbReference>
<comment type="subcellular location">
    <subcellularLocation>
        <location evidence="8">Cell membrane</location>
        <topology evidence="8">Multi-pass membrane protein</topology>
    </subcellularLocation>
    <subcellularLocation>
        <location evidence="1">Membrane</location>
        <topology evidence="1">Multi-pass membrane protein</topology>
    </subcellularLocation>
</comment>
<dbReference type="GO" id="GO:0005886">
    <property type="term" value="C:plasma membrane"/>
    <property type="evidence" value="ECO:0007669"/>
    <property type="project" value="UniProtKB-SubCell"/>
</dbReference>
<dbReference type="NCBIfam" id="TIGR00836">
    <property type="entry name" value="amt"/>
    <property type="match status" value="1"/>
</dbReference>
<dbReference type="InterPro" id="IPR001905">
    <property type="entry name" value="Ammonium_transpt"/>
</dbReference>
<feature type="transmembrane region" description="Helical" evidence="8">
    <location>
        <begin position="140"/>
        <end position="160"/>
    </location>
</feature>
<dbReference type="GO" id="GO:0097272">
    <property type="term" value="P:ammonium homeostasis"/>
    <property type="evidence" value="ECO:0007669"/>
    <property type="project" value="TreeGrafter"/>
</dbReference>
<feature type="transmembrane region" description="Helical" evidence="8">
    <location>
        <begin position="70"/>
        <end position="93"/>
    </location>
</feature>
<keyword evidence="4 8" id="KW-0812">Transmembrane</keyword>
<evidence type="ECO:0000256" key="4">
    <source>
        <dbReference type="ARBA" id="ARBA00022692"/>
    </source>
</evidence>
<reference evidence="10 11" key="1">
    <citation type="submission" date="2018-07" db="EMBL/GenBank/DDBJ databases">
        <title>Leeuwenhoekiella genomics.</title>
        <authorList>
            <person name="Tahon G."/>
            <person name="Willems A."/>
        </authorList>
    </citation>
    <scope>NUCLEOTIDE SEQUENCE [LARGE SCALE GENOMIC DNA]</scope>
    <source>
        <strain evidence="10 11">R-50232</strain>
    </source>
</reference>
<feature type="transmembrane region" description="Helical" evidence="8">
    <location>
        <begin position="255"/>
        <end position="275"/>
    </location>
</feature>
<evidence type="ECO:0000256" key="1">
    <source>
        <dbReference type="ARBA" id="ARBA00004141"/>
    </source>
</evidence>
<evidence type="ECO:0000256" key="7">
    <source>
        <dbReference type="ARBA" id="ARBA00023177"/>
    </source>
</evidence>
<comment type="similarity">
    <text evidence="2 8">Belongs to the ammonia transporter channel (TC 1.A.11.2) family.</text>
</comment>
<evidence type="ECO:0000256" key="3">
    <source>
        <dbReference type="ARBA" id="ARBA00022448"/>
    </source>
</evidence>
<evidence type="ECO:0000313" key="11">
    <source>
        <dbReference type="Proteomes" id="UP000289821"/>
    </source>
</evidence>
<evidence type="ECO:0000256" key="8">
    <source>
        <dbReference type="RuleBase" id="RU362002"/>
    </source>
</evidence>
<organism evidence="10 11">
    <name type="scientific">Leeuwenhoekiella aestuarii</name>
    <dbReference type="NCBI Taxonomy" id="2249426"/>
    <lineage>
        <taxon>Bacteria</taxon>
        <taxon>Pseudomonadati</taxon>
        <taxon>Bacteroidota</taxon>
        <taxon>Flavobacteriia</taxon>
        <taxon>Flavobacteriales</taxon>
        <taxon>Flavobacteriaceae</taxon>
        <taxon>Leeuwenhoekiella</taxon>
    </lineage>
</organism>
<feature type="domain" description="Ammonium transporter AmtB-like" evidence="9">
    <location>
        <begin position="30"/>
        <end position="423"/>
    </location>
</feature>
<feature type="transmembrane region" description="Helical" evidence="8">
    <location>
        <begin position="172"/>
        <end position="197"/>
    </location>
</feature>
<evidence type="ECO:0000256" key="6">
    <source>
        <dbReference type="ARBA" id="ARBA00023136"/>
    </source>
</evidence>
<dbReference type="Proteomes" id="UP000289821">
    <property type="component" value="Unassembled WGS sequence"/>
</dbReference>
<dbReference type="PANTHER" id="PTHR11730:SF89">
    <property type="entry name" value="AMMONIUM TRANSPORTER SLL0108-RELATED"/>
    <property type="match status" value="1"/>
</dbReference>
<evidence type="ECO:0000256" key="2">
    <source>
        <dbReference type="ARBA" id="ARBA00005887"/>
    </source>
</evidence>
<feature type="transmembrane region" description="Helical" evidence="8">
    <location>
        <begin position="338"/>
        <end position="357"/>
    </location>
</feature>
<dbReference type="AlphaFoldDB" id="A0A4Q0NUR0"/>
<feature type="transmembrane region" description="Helical" evidence="8">
    <location>
        <begin position="377"/>
        <end position="396"/>
    </location>
</feature>
<dbReference type="Gene3D" id="1.10.3430.10">
    <property type="entry name" value="Ammonium transporter AmtB like domains"/>
    <property type="match status" value="1"/>
</dbReference>
<dbReference type="EMBL" id="QOVI01000003">
    <property type="protein sequence ID" value="RXG15451.1"/>
    <property type="molecule type" value="Genomic_DNA"/>
</dbReference>
<dbReference type="GO" id="GO:0008519">
    <property type="term" value="F:ammonium channel activity"/>
    <property type="evidence" value="ECO:0007669"/>
    <property type="project" value="InterPro"/>
</dbReference>